<name>A0A0J6FEX2_COCPO</name>
<reference evidence="3" key="3">
    <citation type="journal article" date="2010" name="Genome Res.">
        <title>Population genomic sequencing of Coccidioides fungi reveals recent hybridization and transposon control.</title>
        <authorList>
            <person name="Neafsey D.E."/>
            <person name="Barker B.M."/>
            <person name="Sharpton T.J."/>
            <person name="Stajich J.E."/>
            <person name="Park D.J."/>
            <person name="Whiston E."/>
            <person name="Hung C.-Y."/>
            <person name="McMahan C."/>
            <person name="White J."/>
            <person name="Sykes S."/>
            <person name="Heiman D."/>
            <person name="Young S."/>
            <person name="Zeng Q."/>
            <person name="Abouelleil A."/>
            <person name="Aftuck L."/>
            <person name="Bessette D."/>
            <person name="Brown A."/>
            <person name="FitzGerald M."/>
            <person name="Lui A."/>
            <person name="Macdonald J.P."/>
            <person name="Priest M."/>
            <person name="Orbach M.J."/>
            <person name="Galgiani J.N."/>
            <person name="Kirkland T.N."/>
            <person name="Cole G.T."/>
            <person name="Birren B.W."/>
            <person name="Henn M.R."/>
            <person name="Taylor J.W."/>
            <person name="Rounsley S.D."/>
        </authorList>
    </citation>
    <scope>NUCLEOTIDE SEQUENCE [LARGE SCALE GENOMIC DNA]</scope>
    <source>
        <strain evidence="3">RMSCC 3488</strain>
    </source>
</reference>
<evidence type="ECO:0000313" key="3">
    <source>
        <dbReference type="Proteomes" id="UP000054567"/>
    </source>
</evidence>
<dbReference type="Proteomes" id="UP000054567">
    <property type="component" value="Unassembled WGS sequence"/>
</dbReference>
<dbReference type="AlphaFoldDB" id="A0A0J6FEX2"/>
<proteinExistence type="predicted"/>
<protein>
    <submittedName>
        <fullName evidence="2">Uncharacterized protein</fullName>
    </submittedName>
</protein>
<accession>A0A0J6FEX2</accession>
<dbReference type="VEuPathDB" id="FungiDB:CPAG_05192"/>
<evidence type="ECO:0000313" key="2">
    <source>
        <dbReference type="EMBL" id="KMM68868.1"/>
    </source>
</evidence>
<reference evidence="2 3" key="1">
    <citation type="submission" date="2007-06" db="EMBL/GenBank/DDBJ databases">
        <title>The Genome Sequence of Coccidioides posadasii RMSCC_3488.</title>
        <authorList>
            <consortium name="Coccidioides Genome Resources Consortium"/>
            <consortium name="The Broad Institute Genome Sequencing Platform"/>
            <person name="Henn M.R."/>
            <person name="Sykes S."/>
            <person name="Young S."/>
            <person name="Jaffe D."/>
            <person name="Berlin A."/>
            <person name="Alvarez P."/>
            <person name="Butler J."/>
            <person name="Gnerre S."/>
            <person name="Grabherr M."/>
            <person name="Mauceli E."/>
            <person name="Brockman W."/>
            <person name="Kodira C."/>
            <person name="Alvarado L."/>
            <person name="Zeng Q."/>
            <person name="Crawford M."/>
            <person name="Antoine C."/>
            <person name="Devon K."/>
            <person name="Galgiani J."/>
            <person name="Orsborn K."/>
            <person name="Lewis M.L."/>
            <person name="Nusbaum C."/>
            <person name="Galagan J."/>
            <person name="Birren B."/>
        </authorList>
    </citation>
    <scope>NUCLEOTIDE SEQUENCE [LARGE SCALE GENOMIC DNA]</scope>
    <source>
        <strain evidence="2 3">RMSCC 3488</strain>
    </source>
</reference>
<gene>
    <name evidence="2" type="ORF">CPAG_05192</name>
</gene>
<dbReference type="EMBL" id="DS268111">
    <property type="protein sequence ID" value="KMM68868.1"/>
    <property type="molecule type" value="Genomic_DNA"/>
</dbReference>
<feature type="region of interest" description="Disordered" evidence="1">
    <location>
        <begin position="1"/>
        <end position="28"/>
    </location>
</feature>
<sequence length="120" mass="13366">MAGMDGQDATSTAWPFGKTPNHEAKEGRQLRCRQRCGWPSASLLAGTSVVLPCQALSYTRTPYGVQNTEYGVQTVMQPSNFNLLVNKVLRGEHSVHRNIDRVILSLIFQKSYNKELSPNT</sequence>
<reference evidence="3" key="2">
    <citation type="journal article" date="2009" name="Genome Res.">
        <title>Comparative genomic analyses of the human fungal pathogens Coccidioides and their relatives.</title>
        <authorList>
            <person name="Sharpton T.J."/>
            <person name="Stajich J.E."/>
            <person name="Rounsley S.D."/>
            <person name="Gardner M.J."/>
            <person name="Wortman J.R."/>
            <person name="Jordar V.S."/>
            <person name="Maiti R."/>
            <person name="Kodira C.D."/>
            <person name="Neafsey D.E."/>
            <person name="Zeng Q."/>
            <person name="Hung C.-Y."/>
            <person name="McMahan C."/>
            <person name="Muszewska A."/>
            <person name="Grynberg M."/>
            <person name="Mandel M.A."/>
            <person name="Kellner E.M."/>
            <person name="Barker B.M."/>
            <person name="Galgiani J.N."/>
            <person name="Orbach M.J."/>
            <person name="Kirkland T.N."/>
            <person name="Cole G.T."/>
            <person name="Henn M.R."/>
            <person name="Birren B.W."/>
            <person name="Taylor J.W."/>
        </authorList>
    </citation>
    <scope>NUCLEOTIDE SEQUENCE [LARGE SCALE GENOMIC DNA]</scope>
    <source>
        <strain evidence="3">RMSCC 3488</strain>
    </source>
</reference>
<organism evidence="2 3">
    <name type="scientific">Coccidioides posadasii RMSCC 3488</name>
    <dbReference type="NCBI Taxonomy" id="454284"/>
    <lineage>
        <taxon>Eukaryota</taxon>
        <taxon>Fungi</taxon>
        <taxon>Dikarya</taxon>
        <taxon>Ascomycota</taxon>
        <taxon>Pezizomycotina</taxon>
        <taxon>Eurotiomycetes</taxon>
        <taxon>Eurotiomycetidae</taxon>
        <taxon>Onygenales</taxon>
        <taxon>Onygenaceae</taxon>
        <taxon>Coccidioides</taxon>
    </lineage>
</organism>
<evidence type="ECO:0000256" key="1">
    <source>
        <dbReference type="SAM" id="MobiDB-lite"/>
    </source>
</evidence>